<organismHost>
    <name type="scientific">Meleagris gallopavo</name>
    <name type="common">Wild turkey</name>
    <dbReference type="NCBI Taxonomy" id="9103"/>
</organismHost>
<name>Q77L61_MEHV1</name>
<protein>
    <submittedName>
        <fullName evidence="1">SORF3</fullName>
    </submittedName>
</protein>
<gene>
    <name evidence="1" type="primary">SORF3</name>
</gene>
<reference evidence="1" key="1">
    <citation type="journal article" date="2001" name="J. Gen. Virol.">
        <title>The genome of herpesvirus of turkeys: comparative analysis with Marek's disease viruses.</title>
        <authorList>
            <person name="Kingham B.F."/>
            <person name="Zelnik V."/>
            <person name="Kopacek J."/>
            <person name="Majerciak V."/>
            <person name="Ney E."/>
            <person name="Schmidt C.J."/>
        </authorList>
    </citation>
    <scope>NUCLEOTIDE SEQUENCE</scope>
    <source>
        <strain evidence="1">FC126</strain>
    </source>
</reference>
<organismHost>
    <name type="scientific">Gallus gallus</name>
    <name type="common">Chicken</name>
    <dbReference type="NCBI Taxonomy" id="9031"/>
</organismHost>
<dbReference type="Pfam" id="PF07153">
    <property type="entry name" value="Marek_SORF3"/>
    <property type="match status" value="1"/>
</dbReference>
<reference evidence="1" key="2">
    <citation type="submission" date="2004-11" db="EMBL/GenBank/DDBJ databases">
        <authorList>
            <person name="Aouacheria A.J."/>
            <person name="Banyai M."/>
            <person name="Rigal D."/>
            <person name="Schmidt C.J."/>
            <person name="Gillet G."/>
        </authorList>
    </citation>
    <scope>NUCLEOTIDE SEQUENCE</scope>
    <source>
        <strain evidence="1">FC126</strain>
    </source>
</reference>
<organism evidence="1">
    <name type="scientific">Meleagrid herpesvirus 1</name>
    <name type="common">MeHV-1</name>
    <name type="synonym">Turkey herpesvirus</name>
    <dbReference type="NCBI Taxonomy" id="37108"/>
    <lineage>
        <taxon>Viruses</taxon>
        <taxon>Duplodnaviria</taxon>
        <taxon>Heunggongvirae</taxon>
        <taxon>Peploviricota</taxon>
        <taxon>Herviviricetes</taxon>
        <taxon>Herpesvirales</taxon>
        <taxon>Orthoherpesviridae</taxon>
        <taxon>Alphaherpesvirinae</taxon>
        <taxon>Mardivirus</taxon>
        <taxon>Mardivirus meleagridalpha1</taxon>
    </lineage>
</organism>
<proteinExistence type="predicted"/>
<sequence>MIPASLCYSSFTMTRAGAIIFDNLDIPRGRFGQPRGKINDFNYWTLLTDELTCGIIQCMESRERIALVHSATYDHGQFDIQKDMWCQIVLWSAYRFLSTLERSFSIKSVLEFGDTNVNGSANFAINCTPWDLRDSPKMKMFGTLLPALFSFHLENWTTMLSIGASKGYSQCNLRQIFMRNPSFKNVIIASLEVARSAIVLTIPICEYRTPPGLPDDYIGNAIKLCCARMQHLRLEHPGQCIDQMCSDPSEEEMYYRYVQRLVTSGNKYSESSENFRMSVDPRVVGPRLRDCQYESIRARYPSGTRAGYGTTGRYPNNGRFKFSRFQVRHYPQYVPRSKLANSKIIQTLNECNDRSHFM</sequence>
<accession>Q77L61</accession>
<dbReference type="InterPro" id="IPR009823">
    <property type="entry name" value="Herpes_SORF3"/>
</dbReference>
<dbReference type="EMBL" id="AF282130">
    <property type="protein sequence ID" value="AAG30107.1"/>
    <property type="molecule type" value="Genomic_DNA"/>
</dbReference>
<evidence type="ECO:0000313" key="1">
    <source>
        <dbReference type="EMBL" id="AAG30107.1"/>
    </source>
</evidence>